<reference evidence="1" key="1">
    <citation type="submission" date="2018-05" db="EMBL/GenBank/DDBJ databases">
        <authorList>
            <person name="Lanie J.A."/>
            <person name="Ng W.-L."/>
            <person name="Kazmierczak K.M."/>
            <person name="Andrzejewski T.M."/>
            <person name="Davidsen T.M."/>
            <person name="Wayne K.J."/>
            <person name="Tettelin H."/>
            <person name="Glass J.I."/>
            <person name="Rusch D."/>
            <person name="Podicherti R."/>
            <person name="Tsui H.-C.T."/>
            <person name="Winkler M.E."/>
        </authorList>
    </citation>
    <scope>NUCLEOTIDE SEQUENCE</scope>
</reference>
<evidence type="ECO:0000313" key="1">
    <source>
        <dbReference type="EMBL" id="SVE00877.1"/>
    </source>
</evidence>
<organism evidence="1">
    <name type="scientific">marine metagenome</name>
    <dbReference type="NCBI Taxonomy" id="408172"/>
    <lineage>
        <taxon>unclassified sequences</taxon>
        <taxon>metagenomes</taxon>
        <taxon>ecological metagenomes</taxon>
    </lineage>
</organism>
<feature type="non-terminal residue" evidence="1">
    <location>
        <position position="73"/>
    </location>
</feature>
<dbReference type="AlphaFoldDB" id="A0A382ZZ88"/>
<protein>
    <submittedName>
        <fullName evidence="1">Uncharacterized protein</fullName>
    </submittedName>
</protein>
<sequence length="73" mass="8500">MLALEFVILDRDNRAHFVTSFISFVYPDQVIAEIRLDEAVDLIQRLFKTGRTEFSRHLPFVEPSELTASLSTW</sequence>
<gene>
    <name evidence="1" type="ORF">METZ01_LOCUS453731</name>
</gene>
<proteinExistence type="predicted"/>
<name>A0A382ZZ88_9ZZZZ</name>
<dbReference type="EMBL" id="UINC01187911">
    <property type="protein sequence ID" value="SVE00877.1"/>
    <property type="molecule type" value="Genomic_DNA"/>
</dbReference>
<accession>A0A382ZZ88</accession>